<evidence type="ECO:0000313" key="3">
    <source>
        <dbReference type="Proteomes" id="UP001165121"/>
    </source>
</evidence>
<organism evidence="2 3">
    <name type="scientific">Phytophthora fragariaefolia</name>
    <dbReference type="NCBI Taxonomy" id="1490495"/>
    <lineage>
        <taxon>Eukaryota</taxon>
        <taxon>Sar</taxon>
        <taxon>Stramenopiles</taxon>
        <taxon>Oomycota</taxon>
        <taxon>Peronosporomycetes</taxon>
        <taxon>Peronosporales</taxon>
        <taxon>Peronosporaceae</taxon>
        <taxon>Phytophthora</taxon>
    </lineage>
</organism>
<keyword evidence="3" id="KW-1185">Reference proteome</keyword>
<dbReference type="EMBL" id="BSXT01001475">
    <property type="protein sequence ID" value="GMF42815.1"/>
    <property type="molecule type" value="Genomic_DNA"/>
</dbReference>
<sequence>MSAKEPAGRLHRWALTLQEYEFEIQYRPGREIHVADASPRRPVEDTNAVEADADNDPVIVHPLPDEVAAENSHRSQKDEAEHETAVIREVITTGRDDGRVARDAY</sequence>
<comment type="caution">
    <text evidence="2">The sequence shown here is derived from an EMBL/GenBank/DDBJ whole genome shotgun (WGS) entry which is preliminary data.</text>
</comment>
<feature type="compositionally biased region" description="Basic and acidic residues" evidence="1">
    <location>
        <begin position="35"/>
        <end position="44"/>
    </location>
</feature>
<evidence type="ECO:0000256" key="1">
    <source>
        <dbReference type="SAM" id="MobiDB-lite"/>
    </source>
</evidence>
<reference evidence="2" key="1">
    <citation type="submission" date="2023-04" db="EMBL/GenBank/DDBJ databases">
        <title>Phytophthora fragariaefolia NBRC 109709.</title>
        <authorList>
            <person name="Ichikawa N."/>
            <person name="Sato H."/>
            <person name="Tonouchi N."/>
        </authorList>
    </citation>
    <scope>NUCLEOTIDE SEQUENCE</scope>
    <source>
        <strain evidence="2">NBRC 109709</strain>
    </source>
</reference>
<feature type="region of interest" description="Disordered" evidence="1">
    <location>
        <begin position="35"/>
        <end position="58"/>
    </location>
</feature>
<evidence type="ECO:0000313" key="2">
    <source>
        <dbReference type="EMBL" id="GMF42815.1"/>
    </source>
</evidence>
<proteinExistence type="predicted"/>
<dbReference type="Proteomes" id="UP001165121">
    <property type="component" value="Unassembled WGS sequence"/>
</dbReference>
<dbReference type="AlphaFoldDB" id="A0A9W7CW48"/>
<gene>
    <name evidence="2" type="ORF">Pfra01_001418300</name>
</gene>
<protein>
    <submittedName>
        <fullName evidence="2">Unnamed protein product</fullName>
    </submittedName>
</protein>
<accession>A0A9W7CW48</accession>
<dbReference type="OrthoDB" id="129142at2759"/>
<name>A0A9W7CW48_9STRA</name>